<dbReference type="GO" id="GO:0005524">
    <property type="term" value="F:ATP binding"/>
    <property type="evidence" value="ECO:0007669"/>
    <property type="project" value="UniProtKB-KW"/>
</dbReference>
<dbReference type="InterPro" id="IPR005147">
    <property type="entry name" value="tRNA_synthase_B5-dom"/>
</dbReference>
<dbReference type="Pfam" id="PF17759">
    <property type="entry name" value="tRNA_synthFbeta"/>
    <property type="match status" value="1"/>
</dbReference>
<dbReference type="InterPro" id="IPR041616">
    <property type="entry name" value="PheRS_beta_core"/>
</dbReference>
<dbReference type="SUPFAM" id="SSF46955">
    <property type="entry name" value="Putative DNA-binding domain"/>
    <property type="match status" value="1"/>
</dbReference>
<keyword evidence="9 11" id="KW-0030">Aminoacyl-tRNA synthetase</keyword>
<dbReference type="InterPro" id="IPR045060">
    <property type="entry name" value="Phe-tRNA-ligase_IIc_bsu"/>
</dbReference>
<comment type="caution">
    <text evidence="11">The sequence shown here is derived from an EMBL/GenBank/DDBJ whole genome shotgun (WGS) entry which is preliminary data.</text>
</comment>
<dbReference type="PANTHER" id="PTHR10947">
    <property type="entry name" value="PHENYLALANYL-TRNA SYNTHETASE BETA CHAIN AND LEUCINE-RICH REPEAT-CONTAINING PROTEIN 47"/>
    <property type="match status" value="1"/>
</dbReference>
<dbReference type="Gene3D" id="3.30.930.10">
    <property type="entry name" value="Bira Bifunctional Protein, Domain 2"/>
    <property type="match status" value="1"/>
</dbReference>
<feature type="non-terminal residue" evidence="11">
    <location>
        <position position="283"/>
    </location>
</feature>
<keyword evidence="8" id="KW-0648">Protein biosynthesis</keyword>
<gene>
    <name evidence="11" type="ORF">B1B_19473</name>
</gene>
<dbReference type="EC" id="6.1.1.20" evidence="2"/>
<feature type="domain" description="B5" evidence="10">
    <location>
        <begin position="9"/>
        <end position="84"/>
    </location>
</feature>
<dbReference type="Gene3D" id="3.30.56.10">
    <property type="match status" value="1"/>
</dbReference>
<dbReference type="EMBL" id="AUZY01013079">
    <property type="protein sequence ID" value="EQD26737.1"/>
    <property type="molecule type" value="Genomic_DNA"/>
</dbReference>
<keyword evidence="7" id="KW-0460">Magnesium</keyword>
<evidence type="ECO:0000256" key="4">
    <source>
        <dbReference type="ARBA" id="ARBA00022723"/>
    </source>
</evidence>
<dbReference type="PANTHER" id="PTHR10947:SF3">
    <property type="entry name" value="LEUCINE-RICH REPEAT-CONTAINING PROTEIN 47"/>
    <property type="match status" value="1"/>
</dbReference>
<evidence type="ECO:0000313" key="11">
    <source>
        <dbReference type="EMBL" id="EQD26737.1"/>
    </source>
</evidence>
<organism evidence="11">
    <name type="scientific">mine drainage metagenome</name>
    <dbReference type="NCBI Taxonomy" id="410659"/>
    <lineage>
        <taxon>unclassified sequences</taxon>
        <taxon>metagenomes</taxon>
        <taxon>ecological metagenomes</taxon>
    </lineage>
</organism>
<evidence type="ECO:0000256" key="8">
    <source>
        <dbReference type="ARBA" id="ARBA00022917"/>
    </source>
</evidence>
<keyword evidence="3" id="KW-0436">Ligase</keyword>
<evidence type="ECO:0000256" key="9">
    <source>
        <dbReference type="ARBA" id="ARBA00023146"/>
    </source>
</evidence>
<dbReference type="PROSITE" id="PS51483">
    <property type="entry name" value="B5"/>
    <property type="match status" value="1"/>
</dbReference>
<evidence type="ECO:0000259" key="10">
    <source>
        <dbReference type="PROSITE" id="PS51483"/>
    </source>
</evidence>
<proteinExistence type="predicted"/>
<evidence type="ECO:0000256" key="2">
    <source>
        <dbReference type="ARBA" id="ARBA00012814"/>
    </source>
</evidence>
<keyword evidence="6" id="KW-0067">ATP-binding</keyword>
<accession>T0Y499</accession>
<dbReference type="GO" id="GO:0003723">
    <property type="term" value="F:RNA binding"/>
    <property type="evidence" value="ECO:0007669"/>
    <property type="project" value="InterPro"/>
</dbReference>
<dbReference type="SMART" id="SM00874">
    <property type="entry name" value="B5"/>
    <property type="match status" value="1"/>
</dbReference>
<reference evidence="11" key="2">
    <citation type="journal article" date="2014" name="ISME J.">
        <title>Microbial stratification in low pH oxic and suboxic macroscopic growths along an acid mine drainage.</title>
        <authorList>
            <person name="Mendez-Garcia C."/>
            <person name="Mesa V."/>
            <person name="Sprenger R.R."/>
            <person name="Richter M."/>
            <person name="Diez M.S."/>
            <person name="Solano J."/>
            <person name="Bargiela R."/>
            <person name="Golyshina O.V."/>
            <person name="Manteca A."/>
            <person name="Ramos J.L."/>
            <person name="Gallego J.R."/>
            <person name="Llorente I."/>
            <person name="Martins Dos Santos V.A."/>
            <person name="Jensen O.N."/>
            <person name="Pelaez A.I."/>
            <person name="Sanchez J."/>
            <person name="Ferrer M."/>
        </authorList>
    </citation>
    <scope>NUCLEOTIDE SEQUENCE</scope>
</reference>
<dbReference type="SUPFAM" id="SSF55681">
    <property type="entry name" value="Class II aaRS and biotin synthetases"/>
    <property type="match status" value="1"/>
</dbReference>
<dbReference type="AlphaFoldDB" id="T0Y499"/>
<keyword evidence="5" id="KW-0547">Nucleotide-binding</keyword>
<evidence type="ECO:0000256" key="7">
    <source>
        <dbReference type="ARBA" id="ARBA00022842"/>
    </source>
</evidence>
<dbReference type="Pfam" id="PF03484">
    <property type="entry name" value="B5"/>
    <property type="match status" value="1"/>
</dbReference>
<name>T0Y499_9ZZZZ</name>
<dbReference type="GO" id="GO:0006432">
    <property type="term" value="P:phenylalanyl-tRNA aminoacylation"/>
    <property type="evidence" value="ECO:0007669"/>
    <property type="project" value="InterPro"/>
</dbReference>
<sequence>YRFDGRAIYQPRTLSLPRDLLDSVLGTRLPGRDVVRFAGQARMSARAAPGGWRIQAAPWRSDLLGPIDAVEEVVLARGVGPEDALVAPSRTLGGRRPEILFRRRFLPLLLGLGYQPLYHPVLVSCSSIDRLPGLRALRLSNAPSAEFGALRPSLLVSLLQALEVNVRHGYPQRICELGPILEPNAKSEAGARTAYHVGAILAADGAGFASAATLGEYLLRSIDMMGVRESAEIPGTIPGRAAEIHVAGGVVAQMGEVHPQVLAELRVVVPVAWIELDLTSLWP</sequence>
<dbReference type="InterPro" id="IPR009061">
    <property type="entry name" value="DNA-bd_dom_put_sf"/>
</dbReference>
<reference evidence="11" key="1">
    <citation type="submission" date="2013-08" db="EMBL/GenBank/DDBJ databases">
        <authorList>
            <person name="Mendez C."/>
            <person name="Richter M."/>
            <person name="Ferrer M."/>
            <person name="Sanchez J."/>
        </authorList>
    </citation>
    <scope>NUCLEOTIDE SEQUENCE</scope>
</reference>
<feature type="non-terminal residue" evidence="11">
    <location>
        <position position="1"/>
    </location>
</feature>
<keyword evidence="4" id="KW-0479">Metal-binding</keyword>
<dbReference type="InterPro" id="IPR045864">
    <property type="entry name" value="aa-tRNA-synth_II/BPL/LPL"/>
</dbReference>
<evidence type="ECO:0000256" key="5">
    <source>
        <dbReference type="ARBA" id="ARBA00022741"/>
    </source>
</evidence>
<protein>
    <recommendedName>
        <fullName evidence="2">phenylalanine--tRNA ligase</fullName>
        <ecNumber evidence="2">6.1.1.20</ecNumber>
    </recommendedName>
</protein>
<dbReference type="GO" id="GO:0004826">
    <property type="term" value="F:phenylalanine-tRNA ligase activity"/>
    <property type="evidence" value="ECO:0007669"/>
    <property type="project" value="UniProtKB-EC"/>
</dbReference>
<evidence type="ECO:0000256" key="6">
    <source>
        <dbReference type="ARBA" id="ARBA00022840"/>
    </source>
</evidence>
<dbReference type="GO" id="GO:0000287">
    <property type="term" value="F:magnesium ion binding"/>
    <property type="evidence" value="ECO:0007669"/>
    <property type="project" value="InterPro"/>
</dbReference>
<comment type="cofactor">
    <cofactor evidence="1">
        <name>Mg(2+)</name>
        <dbReference type="ChEBI" id="CHEBI:18420"/>
    </cofactor>
</comment>
<evidence type="ECO:0000256" key="3">
    <source>
        <dbReference type="ARBA" id="ARBA00022598"/>
    </source>
</evidence>
<evidence type="ECO:0000256" key="1">
    <source>
        <dbReference type="ARBA" id="ARBA00001946"/>
    </source>
</evidence>